<evidence type="ECO:0000313" key="7">
    <source>
        <dbReference type="EMBL" id="SMD46828.1"/>
    </source>
</evidence>
<accession>A0A482Z9B5</accession>
<evidence type="ECO:0000256" key="3">
    <source>
        <dbReference type="ARBA" id="ARBA00022656"/>
    </source>
</evidence>
<keyword evidence="2" id="KW-0964">Secreted</keyword>
<dbReference type="InterPro" id="IPR019553">
    <property type="entry name" value="Spider_toxin_CSTX_knottin"/>
</dbReference>
<evidence type="ECO:0000256" key="6">
    <source>
        <dbReference type="SAM" id="SignalP"/>
    </source>
</evidence>
<reference evidence="7" key="1">
    <citation type="submission" date="2017-03" db="EMBL/GenBank/DDBJ databases">
        <authorList>
            <person name="QRISCLOUD D."/>
        </authorList>
    </citation>
    <scope>NUCLEOTIDE SEQUENCE</scope>
</reference>
<evidence type="ECO:0000256" key="1">
    <source>
        <dbReference type="ARBA" id="ARBA00004613"/>
    </source>
</evidence>
<dbReference type="EMBL" id="HAGS01000198">
    <property type="protein sequence ID" value="SMD46828.1"/>
    <property type="molecule type" value="Transcribed_RNA"/>
</dbReference>
<keyword evidence="5" id="KW-1015">Disulfide bond</keyword>
<keyword evidence="4 6" id="KW-0732">Signal</keyword>
<name>A0A482Z9B5_9ARAC</name>
<dbReference type="GO" id="GO:0005576">
    <property type="term" value="C:extracellular region"/>
    <property type="evidence" value="ECO:0007669"/>
    <property type="project" value="UniProtKB-SubCell"/>
</dbReference>
<organism evidence="7">
    <name type="scientific">Lycosa sp. SGP-2016</name>
    <dbReference type="NCBI Taxonomy" id="1905177"/>
    <lineage>
        <taxon>Eukaryota</taxon>
        <taxon>Metazoa</taxon>
        <taxon>Ecdysozoa</taxon>
        <taxon>Arthropoda</taxon>
        <taxon>Chelicerata</taxon>
        <taxon>Arachnida</taxon>
        <taxon>Araneae</taxon>
        <taxon>Araneomorphae</taxon>
        <taxon>Entelegynae</taxon>
        <taxon>Lycosoidea</taxon>
        <taxon>Lycosidae</taxon>
        <taxon>Lycosa</taxon>
    </lineage>
</organism>
<sequence>MKLIIFTGLLLFAIVSLTEAEAESERACIPQYGECVKASGNCCSNLSCDCYGRFKDGKEIGRNCFCLEKGVIYKIEK</sequence>
<comment type="subcellular location">
    <subcellularLocation>
        <location evidence="1">Secreted</location>
    </subcellularLocation>
</comment>
<reference evidence="7" key="2">
    <citation type="submission" date="2019-04" db="EMBL/GenBank/DDBJ databases">
        <title>Unravelling the molecular evolution of spider venoms.</title>
        <authorList>
            <person name="Pineda S."/>
        </authorList>
    </citation>
    <scope>NUCLEOTIDE SEQUENCE</scope>
</reference>
<feature type="signal peptide" evidence="6">
    <location>
        <begin position="1"/>
        <end position="20"/>
    </location>
</feature>
<proteinExistence type="predicted"/>
<feature type="chain" id="PRO_5036115476" evidence="6">
    <location>
        <begin position="21"/>
        <end position="77"/>
    </location>
</feature>
<keyword evidence="3" id="KW-0800">Toxin</keyword>
<evidence type="ECO:0000256" key="5">
    <source>
        <dbReference type="ARBA" id="ARBA00023157"/>
    </source>
</evidence>
<evidence type="ECO:0000256" key="2">
    <source>
        <dbReference type="ARBA" id="ARBA00022525"/>
    </source>
</evidence>
<evidence type="ECO:0000256" key="4">
    <source>
        <dbReference type="ARBA" id="ARBA00022729"/>
    </source>
</evidence>
<dbReference type="GO" id="GO:0090729">
    <property type="term" value="F:toxin activity"/>
    <property type="evidence" value="ECO:0007669"/>
    <property type="project" value="UniProtKB-KW"/>
</dbReference>
<protein>
    <submittedName>
        <fullName evidence="7">U17-Lycotoxin-Lsp1b_1</fullName>
    </submittedName>
</protein>
<dbReference type="AlphaFoldDB" id="A0A482Z9B5"/>
<dbReference type="EMBL" id="HAGS01000183">
    <property type="protein sequence ID" value="SMD46813.1"/>
    <property type="molecule type" value="Transcribed_RNA"/>
</dbReference>
<dbReference type="Pfam" id="PF10530">
    <property type="entry name" value="Toxin_35"/>
    <property type="match status" value="1"/>
</dbReference>